<keyword evidence="5" id="KW-0804">Transcription</keyword>
<keyword evidence="4" id="KW-0238">DNA-binding</keyword>
<dbReference type="PROSITE" id="PS50888">
    <property type="entry name" value="BHLH"/>
    <property type="match status" value="1"/>
</dbReference>
<sequence length="367" mass="40556">MEEEFQSAVFEGNWWNSPRNLFASSPCSVAVNDSGWLNPSLVTKSVSDDSASDGGSSVVLQEAPKPQNMPIHSTFHMMADEWNLDLIHDSARSQQNYSHMLQAMNPTMNTHSPNQFQNSVANCQTLPPTNFPLNTASYRHTLFDADSQPLVENSWSPPPNLRPSFPKQQIANNFQFINNTAFWNATAASSGGDVRASFLPSLTPQLIPSALTKPKRNHQSFASKYVSRKAADADGAAKKDGNEPAVKRVRIETPSPMPTFKVRKEKMGDRVTALQQLVSPFGKTDTASVLHEAIDYIKLLHDQVTVLSTPYLKNGPLPLQCQQDQEEPIKKDLKSRGLCLVPISSTFPVATETTTDFWTPTFGASFM</sequence>
<comment type="subunit">
    <text evidence="2">Homodimer.</text>
</comment>
<protein>
    <submittedName>
        <fullName evidence="8">Transcription factor bHLH112-like protein</fullName>
    </submittedName>
</protein>
<dbReference type="PANTHER" id="PTHR16223">
    <property type="entry name" value="TRANSCRIPTION FACTOR BHLH83-RELATED"/>
    <property type="match status" value="1"/>
</dbReference>
<dbReference type="InterPro" id="IPR045843">
    <property type="entry name" value="IND-like"/>
</dbReference>
<accession>A0ABD1I251</accession>
<comment type="subcellular location">
    <subcellularLocation>
        <location evidence="1">Nucleus</location>
    </subcellularLocation>
</comment>
<reference evidence="8 9" key="1">
    <citation type="submission" date="2024-06" db="EMBL/GenBank/DDBJ databases">
        <title>A chromosome level genome sequence of Diviner's sage (Salvia divinorum).</title>
        <authorList>
            <person name="Ford S.A."/>
            <person name="Ro D.-K."/>
            <person name="Ness R.W."/>
            <person name="Phillips M.A."/>
        </authorList>
    </citation>
    <scope>NUCLEOTIDE SEQUENCE [LARGE SCALE GENOMIC DNA]</scope>
    <source>
        <strain evidence="8">SAF-2024a</strain>
        <tissue evidence="8">Leaf</tissue>
    </source>
</reference>
<dbReference type="InterPro" id="IPR011598">
    <property type="entry name" value="bHLH_dom"/>
</dbReference>
<dbReference type="CDD" id="cd11393">
    <property type="entry name" value="bHLH_AtbHLH_like"/>
    <property type="match status" value="1"/>
</dbReference>
<evidence type="ECO:0000256" key="1">
    <source>
        <dbReference type="ARBA" id="ARBA00004123"/>
    </source>
</evidence>
<gene>
    <name evidence="8" type="ORF">AAHA92_05043</name>
</gene>
<dbReference type="GO" id="GO:0003677">
    <property type="term" value="F:DNA binding"/>
    <property type="evidence" value="ECO:0007669"/>
    <property type="project" value="UniProtKB-KW"/>
</dbReference>
<organism evidence="8 9">
    <name type="scientific">Salvia divinorum</name>
    <name type="common">Maria pastora</name>
    <name type="synonym">Diviner's sage</name>
    <dbReference type="NCBI Taxonomy" id="28513"/>
    <lineage>
        <taxon>Eukaryota</taxon>
        <taxon>Viridiplantae</taxon>
        <taxon>Streptophyta</taxon>
        <taxon>Embryophyta</taxon>
        <taxon>Tracheophyta</taxon>
        <taxon>Spermatophyta</taxon>
        <taxon>Magnoliopsida</taxon>
        <taxon>eudicotyledons</taxon>
        <taxon>Gunneridae</taxon>
        <taxon>Pentapetalae</taxon>
        <taxon>asterids</taxon>
        <taxon>lamiids</taxon>
        <taxon>Lamiales</taxon>
        <taxon>Lamiaceae</taxon>
        <taxon>Nepetoideae</taxon>
        <taxon>Mentheae</taxon>
        <taxon>Salviinae</taxon>
        <taxon>Salvia</taxon>
        <taxon>Salvia subgen. Calosphace</taxon>
    </lineage>
</organism>
<comment type="caution">
    <text evidence="8">The sequence shown here is derived from an EMBL/GenBank/DDBJ whole genome shotgun (WGS) entry which is preliminary data.</text>
</comment>
<dbReference type="SUPFAM" id="SSF47459">
    <property type="entry name" value="HLH, helix-loop-helix DNA-binding domain"/>
    <property type="match status" value="1"/>
</dbReference>
<keyword evidence="9" id="KW-1185">Reference proteome</keyword>
<keyword evidence="3" id="KW-0805">Transcription regulation</keyword>
<dbReference type="AlphaFoldDB" id="A0ABD1I251"/>
<dbReference type="FunFam" id="4.10.280.10:FF:000032">
    <property type="entry name" value="Transcription factor bHLH123 family"/>
    <property type="match status" value="1"/>
</dbReference>
<dbReference type="Gene3D" id="4.10.280.10">
    <property type="entry name" value="Helix-loop-helix DNA-binding domain"/>
    <property type="match status" value="1"/>
</dbReference>
<evidence type="ECO:0000256" key="3">
    <source>
        <dbReference type="ARBA" id="ARBA00023015"/>
    </source>
</evidence>
<evidence type="ECO:0000259" key="7">
    <source>
        <dbReference type="PROSITE" id="PS50888"/>
    </source>
</evidence>
<evidence type="ECO:0000313" key="8">
    <source>
        <dbReference type="EMBL" id="KAL1562467.1"/>
    </source>
</evidence>
<evidence type="ECO:0000256" key="5">
    <source>
        <dbReference type="ARBA" id="ARBA00023163"/>
    </source>
</evidence>
<dbReference type="EMBL" id="JBEAFC010000003">
    <property type="protein sequence ID" value="KAL1562467.1"/>
    <property type="molecule type" value="Genomic_DNA"/>
</dbReference>
<evidence type="ECO:0000313" key="9">
    <source>
        <dbReference type="Proteomes" id="UP001567538"/>
    </source>
</evidence>
<name>A0ABD1I251_SALDI</name>
<evidence type="ECO:0000256" key="2">
    <source>
        <dbReference type="ARBA" id="ARBA00011738"/>
    </source>
</evidence>
<keyword evidence="6" id="KW-0539">Nucleus</keyword>
<evidence type="ECO:0000256" key="6">
    <source>
        <dbReference type="ARBA" id="ARBA00023242"/>
    </source>
</evidence>
<dbReference type="InterPro" id="IPR045239">
    <property type="entry name" value="bHLH95_bHLH"/>
</dbReference>
<evidence type="ECO:0000256" key="4">
    <source>
        <dbReference type="ARBA" id="ARBA00023125"/>
    </source>
</evidence>
<feature type="domain" description="BHLH" evidence="7">
    <location>
        <begin position="251"/>
        <end position="300"/>
    </location>
</feature>
<dbReference type="GO" id="GO:0005634">
    <property type="term" value="C:nucleus"/>
    <property type="evidence" value="ECO:0007669"/>
    <property type="project" value="UniProtKB-SubCell"/>
</dbReference>
<dbReference type="Proteomes" id="UP001567538">
    <property type="component" value="Unassembled WGS sequence"/>
</dbReference>
<dbReference type="PANTHER" id="PTHR16223:SF238">
    <property type="entry name" value="TRANSCRIPTION FACTOR BHLH114"/>
    <property type="match status" value="1"/>
</dbReference>
<proteinExistence type="predicted"/>
<dbReference type="InterPro" id="IPR036638">
    <property type="entry name" value="HLH_DNA-bd_sf"/>
</dbReference>